<dbReference type="Gene3D" id="3.20.20.140">
    <property type="entry name" value="Metal-dependent hydrolases"/>
    <property type="match status" value="1"/>
</dbReference>
<dbReference type="PANTHER" id="PTHR11647">
    <property type="entry name" value="HYDRANTOINASE/DIHYDROPYRIMIDINASE FAMILY MEMBER"/>
    <property type="match status" value="1"/>
</dbReference>
<reference evidence="8" key="1">
    <citation type="submission" date="2015-01" db="EMBL/GenBank/DDBJ databases">
        <authorList>
            <person name="Paterson Steve"/>
        </authorList>
    </citation>
    <scope>NUCLEOTIDE SEQUENCE [LARGE SCALE GENOMIC DNA]</scope>
    <source>
        <strain evidence="8">OBR1</strain>
    </source>
</reference>
<comment type="PTM">
    <text evidence="5">Carbamylation allows a single lysine to coordinate two divalent metal cations.</text>
</comment>
<dbReference type="EMBL" id="CGIG01000001">
    <property type="protein sequence ID" value="CPR18003.1"/>
    <property type="molecule type" value="Genomic_DNA"/>
</dbReference>
<dbReference type="EC" id="3.5.2.2" evidence="7"/>
<evidence type="ECO:0000256" key="2">
    <source>
        <dbReference type="ARBA" id="ARBA00008829"/>
    </source>
</evidence>
<dbReference type="CDD" id="cd01314">
    <property type="entry name" value="D-HYD"/>
    <property type="match status" value="1"/>
</dbReference>
<evidence type="ECO:0000256" key="4">
    <source>
        <dbReference type="ARBA" id="ARBA00022801"/>
    </source>
</evidence>
<dbReference type="GO" id="GO:0005829">
    <property type="term" value="C:cytosol"/>
    <property type="evidence" value="ECO:0007669"/>
    <property type="project" value="TreeGrafter"/>
</dbReference>
<dbReference type="SUPFAM" id="SSF51556">
    <property type="entry name" value="Metallo-dependent hydrolases"/>
    <property type="match status" value="1"/>
</dbReference>
<comment type="similarity">
    <text evidence="2">Belongs to the metallo-dependent hydrolases superfamily. Hydantoinase/dihydropyrimidinase family.</text>
</comment>
<dbReference type="Pfam" id="PF01979">
    <property type="entry name" value="Amidohydro_1"/>
    <property type="match status" value="1"/>
</dbReference>
<evidence type="ECO:0000259" key="6">
    <source>
        <dbReference type="Pfam" id="PF01979"/>
    </source>
</evidence>
<organism evidence="7 8">
    <name type="scientific">Brenneria goodwinii</name>
    <dbReference type="NCBI Taxonomy" id="1109412"/>
    <lineage>
        <taxon>Bacteria</taxon>
        <taxon>Pseudomonadati</taxon>
        <taxon>Pseudomonadota</taxon>
        <taxon>Gammaproteobacteria</taxon>
        <taxon>Enterobacterales</taxon>
        <taxon>Pectobacteriaceae</taxon>
        <taxon>Brenneria</taxon>
    </lineage>
</organism>
<dbReference type="Proteomes" id="UP000044377">
    <property type="component" value="Unassembled WGS sequence"/>
</dbReference>
<evidence type="ECO:0000256" key="3">
    <source>
        <dbReference type="ARBA" id="ARBA00022723"/>
    </source>
</evidence>
<dbReference type="AlphaFoldDB" id="A0A0G4JX46"/>
<feature type="domain" description="Amidohydrolase-related" evidence="6">
    <location>
        <begin position="51"/>
        <end position="408"/>
    </location>
</feature>
<dbReference type="InterPro" id="IPR006680">
    <property type="entry name" value="Amidohydro-rel"/>
</dbReference>
<comment type="cofactor">
    <cofactor evidence="1">
        <name>Zn(2+)</name>
        <dbReference type="ChEBI" id="CHEBI:29105"/>
    </cofactor>
</comment>
<dbReference type="InterPro" id="IPR011059">
    <property type="entry name" value="Metal-dep_hydrolase_composite"/>
</dbReference>
<dbReference type="InterPro" id="IPR011778">
    <property type="entry name" value="Hydantoinase/dihydroPyrase"/>
</dbReference>
<dbReference type="NCBIfam" id="TIGR02033">
    <property type="entry name" value="D-hydantoinase"/>
    <property type="match status" value="1"/>
</dbReference>
<keyword evidence="8" id="KW-1185">Reference proteome</keyword>
<dbReference type="InterPro" id="IPR032466">
    <property type="entry name" value="Metal_Hydrolase"/>
</dbReference>
<dbReference type="FunFam" id="3.20.20.140:FF:000174">
    <property type="entry name" value="Dihydropyrimidinase-related protein 2"/>
    <property type="match status" value="1"/>
</dbReference>
<protein>
    <submittedName>
        <fullName evidence="7">D-hydantoinase</fullName>
        <ecNumber evidence="7">3.5.2.2</ecNumber>
    </submittedName>
</protein>
<evidence type="ECO:0000313" key="7">
    <source>
        <dbReference type="EMBL" id="CPR18003.1"/>
    </source>
</evidence>
<sequence>MMTFDMTIRNGKIVSNGKIIHGDIGIKDGVIQAIEASLPVGLNDIDAAGRWVLPGGIDSHCHIEQLSGMGVMGADDFYSATVSAAFGGTTTVIPFAAQHRGNSIPDVLKDYSKRASEKAVIDYGFHLILTDTGDENLSRHLPEAIDNGITSLKVYMTYDKLKLSDYDLLDVLQVANENGALVMVHAENNDIIKWLSDRLIKGGYVSPKYHGVAHDPLAESEATNRAITLGRIVDTPILIVHVAGAETVQAIRQAQARGVSVFAESCPQYLFLTADDLDREGMEGAKFCCSPPPRDASSQQEIWKGFQDGTLNVYSSDHAPYRYDESGKLPHGDKTTFKQIANGVPGLELRMPLLFSEGVMAGKIDIHKFVELTATSHARLYGLLPHKGKIEVGFDADIAIWNESRITKISYSSLHDKTGYTPYEDKVIKGWPEVVINRGRIIVQEGELYAARGSGHFIKRRRHDFSTTASASSGKFIHQLLKNGKAK</sequence>
<dbReference type="Gene3D" id="2.30.40.10">
    <property type="entry name" value="Urease, subunit C, domain 1"/>
    <property type="match status" value="1"/>
</dbReference>
<evidence type="ECO:0000313" key="8">
    <source>
        <dbReference type="Proteomes" id="UP000044377"/>
    </source>
</evidence>
<dbReference type="GO" id="GO:0046872">
    <property type="term" value="F:metal ion binding"/>
    <property type="evidence" value="ECO:0007669"/>
    <property type="project" value="UniProtKB-KW"/>
</dbReference>
<dbReference type="SUPFAM" id="SSF51338">
    <property type="entry name" value="Composite domain of metallo-dependent hydrolases"/>
    <property type="match status" value="1"/>
</dbReference>
<dbReference type="STRING" id="1109412.BN1221_02969"/>
<evidence type="ECO:0000256" key="1">
    <source>
        <dbReference type="ARBA" id="ARBA00001947"/>
    </source>
</evidence>
<dbReference type="NCBIfam" id="NF009941">
    <property type="entry name" value="PRK13404.1"/>
    <property type="match status" value="1"/>
</dbReference>
<name>A0A0G4JX46_9GAMM</name>
<keyword evidence="4 7" id="KW-0378">Hydrolase</keyword>
<proteinExistence type="inferred from homology"/>
<dbReference type="GO" id="GO:0004157">
    <property type="term" value="F:dihydropyrimidinase activity"/>
    <property type="evidence" value="ECO:0007669"/>
    <property type="project" value="UniProtKB-EC"/>
</dbReference>
<gene>
    <name evidence="7" type="ORF">BN1221_02969</name>
</gene>
<evidence type="ECO:0000256" key="5">
    <source>
        <dbReference type="PIRSR" id="PIRSR611778-50"/>
    </source>
</evidence>
<dbReference type="RefSeq" id="WP_053085529.1">
    <property type="nucleotide sequence ID" value="NZ_CGIG01000001.1"/>
</dbReference>
<dbReference type="PANTHER" id="PTHR11647:SF1">
    <property type="entry name" value="COLLAPSIN RESPONSE MEDIATOR PROTEIN"/>
    <property type="match status" value="1"/>
</dbReference>
<accession>A0A0G4JX46</accession>
<feature type="modified residue" description="N6-carboxylysine" evidence="5">
    <location>
        <position position="153"/>
    </location>
</feature>
<keyword evidence="3" id="KW-0479">Metal-binding</keyword>
<dbReference type="InterPro" id="IPR050378">
    <property type="entry name" value="Metallo-dep_Hydrolases_sf"/>
</dbReference>